<feature type="region of interest" description="Disordered" evidence="4">
    <location>
        <begin position="124"/>
        <end position="167"/>
    </location>
</feature>
<keyword evidence="7" id="KW-1185">Reference proteome</keyword>
<feature type="compositionally biased region" description="Polar residues" evidence="4">
    <location>
        <begin position="156"/>
        <end position="167"/>
    </location>
</feature>
<reference evidence="6" key="1">
    <citation type="journal article" date="2014" name="Int. J. Syst. Evol. Microbiol.">
        <title>Complete genome sequence of Corynebacterium casei LMG S-19264T (=DSM 44701T), isolated from a smear-ripened cheese.</title>
        <authorList>
            <consortium name="US DOE Joint Genome Institute (JGI-PGF)"/>
            <person name="Walter F."/>
            <person name="Albersmeier A."/>
            <person name="Kalinowski J."/>
            <person name="Ruckert C."/>
        </authorList>
    </citation>
    <scope>NUCLEOTIDE SEQUENCE</scope>
    <source>
        <strain evidence="6">CGMCC 1.15179</strain>
    </source>
</reference>
<dbReference type="Pfam" id="PF03061">
    <property type="entry name" value="4HBT"/>
    <property type="match status" value="1"/>
</dbReference>
<evidence type="ECO:0000313" key="6">
    <source>
        <dbReference type="EMBL" id="GGE06650.1"/>
    </source>
</evidence>
<organism evidence="6 7">
    <name type="scientific">Marinithermofilum abyssi</name>
    <dbReference type="NCBI Taxonomy" id="1571185"/>
    <lineage>
        <taxon>Bacteria</taxon>
        <taxon>Bacillati</taxon>
        <taxon>Bacillota</taxon>
        <taxon>Bacilli</taxon>
        <taxon>Bacillales</taxon>
        <taxon>Thermoactinomycetaceae</taxon>
        <taxon>Marinithermofilum</taxon>
    </lineage>
</organism>
<evidence type="ECO:0000313" key="7">
    <source>
        <dbReference type="Proteomes" id="UP000625210"/>
    </source>
</evidence>
<evidence type="ECO:0000259" key="5">
    <source>
        <dbReference type="PROSITE" id="PS51770"/>
    </source>
</evidence>
<dbReference type="Proteomes" id="UP000625210">
    <property type="component" value="Unassembled WGS sequence"/>
</dbReference>
<dbReference type="InterPro" id="IPR006683">
    <property type="entry name" value="Thioestr_dom"/>
</dbReference>
<evidence type="ECO:0000256" key="3">
    <source>
        <dbReference type="PROSITE-ProRule" id="PRU01106"/>
    </source>
</evidence>
<evidence type="ECO:0000256" key="4">
    <source>
        <dbReference type="SAM" id="MobiDB-lite"/>
    </source>
</evidence>
<dbReference type="AlphaFoldDB" id="A0A8J2VBK1"/>
<dbReference type="Gene3D" id="3.10.129.10">
    <property type="entry name" value="Hotdog Thioesterase"/>
    <property type="match status" value="1"/>
</dbReference>
<dbReference type="PANTHER" id="PTHR11049">
    <property type="entry name" value="ACYL COENZYME A THIOESTER HYDROLASE"/>
    <property type="match status" value="1"/>
</dbReference>
<dbReference type="InterPro" id="IPR029069">
    <property type="entry name" value="HotDog_dom_sf"/>
</dbReference>
<feature type="domain" description="HotDog ACOT-type" evidence="5">
    <location>
        <begin position="7"/>
        <end position="119"/>
    </location>
</feature>
<proteinExistence type="inferred from homology"/>
<dbReference type="RefSeq" id="WP_188646333.1">
    <property type="nucleotide sequence ID" value="NZ_BMHQ01000002.1"/>
</dbReference>
<keyword evidence="2 3" id="KW-0378">Hydrolase</keyword>
<evidence type="ECO:0000256" key="1">
    <source>
        <dbReference type="ARBA" id="ARBA00010458"/>
    </source>
</evidence>
<sequence length="167" mass="18618">MEARYSKQSRTIKTSLVLPPDINHIGTMFGGKVTSYIDEVAAIAATRHAQRTVVTASMDPVDFLSPIKRGDAVTVEGFVTWTGRSSMEVYVKVISENLYSGEKQLTATSFLTMVALDKNGKPAPVPRVIPETDEEKYLHRTAPERQRRRKERKQSFDTSFSLPINGA</sequence>
<dbReference type="InterPro" id="IPR040170">
    <property type="entry name" value="Cytosol_ACT"/>
</dbReference>
<dbReference type="SUPFAM" id="SSF54637">
    <property type="entry name" value="Thioesterase/thiol ester dehydrase-isomerase"/>
    <property type="match status" value="1"/>
</dbReference>
<dbReference type="PROSITE" id="PS51770">
    <property type="entry name" value="HOTDOG_ACOT"/>
    <property type="match status" value="1"/>
</dbReference>
<evidence type="ECO:0000256" key="2">
    <source>
        <dbReference type="ARBA" id="ARBA00022801"/>
    </source>
</evidence>
<dbReference type="InterPro" id="IPR033120">
    <property type="entry name" value="HOTDOG_ACOT"/>
</dbReference>
<dbReference type="GO" id="GO:0005829">
    <property type="term" value="C:cytosol"/>
    <property type="evidence" value="ECO:0007669"/>
    <property type="project" value="TreeGrafter"/>
</dbReference>
<dbReference type="EMBL" id="BMHQ01000002">
    <property type="protein sequence ID" value="GGE06650.1"/>
    <property type="molecule type" value="Genomic_DNA"/>
</dbReference>
<feature type="compositionally biased region" description="Basic and acidic residues" evidence="4">
    <location>
        <begin position="135"/>
        <end position="145"/>
    </location>
</feature>
<accession>A0A8J2VBK1</accession>
<protein>
    <submittedName>
        <fullName evidence="6">Putative acyl-CoA thioester hydrolase YkhA</fullName>
    </submittedName>
</protein>
<dbReference type="CDD" id="cd03442">
    <property type="entry name" value="BFIT_BACH"/>
    <property type="match status" value="1"/>
</dbReference>
<dbReference type="GO" id="GO:0006637">
    <property type="term" value="P:acyl-CoA metabolic process"/>
    <property type="evidence" value="ECO:0007669"/>
    <property type="project" value="TreeGrafter"/>
</dbReference>
<dbReference type="PANTHER" id="PTHR11049:SF24">
    <property type="entry name" value="CYTOSOLIC ACYL COENZYME A THIOESTER HYDROLASE"/>
    <property type="match status" value="1"/>
</dbReference>
<dbReference type="GO" id="GO:0052816">
    <property type="term" value="F:long-chain fatty acyl-CoA hydrolase activity"/>
    <property type="evidence" value="ECO:0007669"/>
    <property type="project" value="TreeGrafter"/>
</dbReference>
<comment type="similarity">
    <text evidence="1">Belongs to the acyl coenzyme A hydrolase family.</text>
</comment>
<dbReference type="GO" id="GO:0009062">
    <property type="term" value="P:fatty acid catabolic process"/>
    <property type="evidence" value="ECO:0007669"/>
    <property type="project" value="TreeGrafter"/>
</dbReference>
<reference evidence="6" key="2">
    <citation type="submission" date="2020-09" db="EMBL/GenBank/DDBJ databases">
        <authorList>
            <person name="Sun Q."/>
            <person name="Zhou Y."/>
        </authorList>
    </citation>
    <scope>NUCLEOTIDE SEQUENCE</scope>
    <source>
        <strain evidence="6">CGMCC 1.15179</strain>
    </source>
</reference>
<name>A0A8J2VBK1_9BACL</name>
<comment type="caution">
    <text evidence="6">The sequence shown here is derived from an EMBL/GenBank/DDBJ whole genome shotgun (WGS) entry which is preliminary data.</text>
</comment>
<gene>
    <name evidence="6" type="primary">ykhA</name>
    <name evidence="6" type="ORF">GCM10011571_04760</name>
</gene>